<dbReference type="PANTHER" id="PTHR43316:SF9">
    <property type="entry name" value="ACID DEHALOGENASE, PUTATIVE (AFU_ORTHOLOGUE AFUA_6G14460)-RELATED"/>
    <property type="match status" value="1"/>
</dbReference>
<dbReference type="Pfam" id="PF00702">
    <property type="entry name" value="Hydrolase"/>
    <property type="match status" value="1"/>
</dbReference>
<organism evidence="2 3">
    <name type="scientific">Solirubrobacter phytolaccae</name>
    <dbReference type="NCBI Taxonomy" id="1404360"/>
    <lineage>
        <taxon>Bacteria</taxon>
        <taxon>Bacillati</taxon>
        <taxon>Actinomycetota</taxon>
        <taxon>Thermoleophilia</taxon>
        <taxon>Solirubrobacterales</taxon>
        <taxon>Solirubrobacteraceae</taxon>
        <taxon>Solirubrobacter</taxon>
    </lineage>
</organism>
<dbReference type="PRINTS" id="PR00413">
    <property type="entry name" value="HADHALOGNASE"/>
</dbReference>
<dbReference type="InterPro" id="IPR006439">
    <property type="entry name" value="HAD-SF_hydro_IA"/>
</dbReference>
<evidence type="ECO:0000256" key="1">
    <source>
        <dbReference type="ARBA" id="ARBA00022801"/>
    </source>
</evidence>
<evidence type="ECO:0000313" key="2">
    <source>
        <dbReference type="EMBL" id="MDA0182590.1"/>
    </source>
</evidence>
<dbReference type="Gene3D" id="1.10.150.750">
    <property type="match status" value="1"/>
</dbReference>
<dbReference type="InterPro" id="IPR036412">
    <property type="entry name" value="HAD-like_sf"/>
</dbReference>
<proteinExistence type="predicted"/>
<dbReference type="PANTHER" id="PTHR43316">
    <property type="entry name" value="HYDROLASE, HALOACID DELAHOGENASE-RELATED"/>
    <property type="match status" value="1"/>
</dbReference>
<dbReference type="InterPro" id="IPR023214">
    <property type="entry name" value="HAD_sf"/>
</dbReference>
<keyword evidence="1" id="KW-0378">Hydrolase</keyword>
<accession>A0A9X3N9Q6</accession>
<sequence length="221" mass="24573">MQRSDERWITFDCYGTLLDWQTAFRRILEPVADGRIEDLVHAFHAVEPEVQRDAPTASYKAILLEGVARASQRIGLDLAPADQERIVTEWGTIEAFPDTPGALGALRDAGWKLGILTNCDNDLFESTRAALGVEIDCVVTAEEIHSYKPALGHFEVFEARTGVDRANWVHAAVAWWHDMVPARDLGLRRVWVDREHSGHDASIVTAHIHDMASLPATVASL</sequence>
<dbReference type="GO" id="GO:0016787">
    <property type="term" value="F:hydrolase activity"/>
    <property type="evidence" value="ECO:0007669"/>
    <property type="project" value="UniProtKB-KW"/>
</dbReference>
<evidence type="ECO:0000313" key="3">
    <source>
        <dbReference type="Proteomes" id="UP001147653"/>
    </source>
</evidence>
<dbReference type="AlphaFoldDB" id="A0A9X3N9Q6"/>
<dbReference type="SUPFAM" id="SSF56784">
    <property type="entry name" value="HAD-like"/>
    <property type="match status" value="1"/>
</dbReference>
<protein>
    <recommendedName>
        <fullName evidence="4">HAD family hydrolase</fullName>
    </recommendedName>
</protein>
<dbReference type="EMBL" id="JAPDDP010000038">
    <property type="protein sequence ID" value="MDA0182590.1"/>
    <property type="molecule type" value="Genomic_DNA"/>
</dbReference>
<reference evidence="2" key="1">
    <citation type="submission" date="2022-10" db="EMBL/GenBank/DDBJ databases">
        <title>The WGS of Solirubrobacter phytolaccae KCTC 29190.</title>
        <authorList>
            <person name="Jiang Z."/>
        </authorList>
    </citation>
    <scope>NUCLEOTIDE SEQUENCE</scope>
    <source>
        <strain evidence="2">KCTC 29190</strain>
    </source>
</reference>
<name>A0A9X3N9Q6_9ACTN</name>
<keyword evidence="3" id="KW-1185">Reference proteome</keyword>
<evidence type="ECO:0008006" key="4">
    <source>
        <dbReference type="Google" id="ProtNLM"/>
    </source>
</evidence>
<dbReference type="Proteomes" id="UP001147653">
    <property type="component" value="Unassembled WGS sequence"/>
</dbReference>
<comment type="caution">
    <text evidence="2">The sequence shown here is derived from an EMBL/GenBank/DDBJ whole genome shotgun (WGS) entry which is preliminary data.</text>
</comment>
<dbReference type="RefSeq" id="WP_270026963.1">
    <property type="nucleotide sequence ID" value="NZ_JAPDDP010000038.1"/>
</dbReference>
<dbReference type="Gene3D" id="3.40.50.1000">
    <property type="entry name" value="HAD superfamily/HAD-like"/>
    <property type="match status" value="1"/>
</dbReference>
<dbReference type="InterPro" id="IPR051540">
    <property type="entry name" value="S-2-haloacid_dehalogenase"/>
</dbReference>
<gene>
    <name evidence="2" type="ORF">OJ997_19930</name>
</gene>